<reference evidence="2" key="2">
    <citation type="submission" date="2021-03" db="EMBL/GenBank/DDBJ databases">
        <authorList>
            <person name="Cao W."/>
        </authorList>
    </citation>
    <scope>NUCLEOTIDE SEQUENCE</scope>
    <source>
        <strain evidence="2">110414</strain>
    </source>
</reference>
<keyword evidence="3" id="KW-1185">Reference proteome</keyword>
<feature type="chain" id="PRO_5037646543" evidence="1">
    <location>
        <begin position="31"/>
        <end position="373"/>
    </location>
</feature>
<sequence length="373" mass="41260">MAEPPPAPRLRRAHLPCLPAIAALMLSACAMQPQTPERSPDDIRAEIARKLPASLADRRGWANDVYVALVSQDIPANAANICAVLAVTEQESTYQTNPPVPNLGRIAREEIYRRAGEHHVPRFAVDAALKMKSPDGRSYSDRIDSVRTEKGLNDIYVDMIAEVPLGKRLLAGLNPVHTAGPMQVSIDFAREHADGYPYPLEPGKTIRDEVFTRRGGLYFGTKHLLGYRTHYDVMLYRFADFNAGWYASRNAAFQAAVAKASGIDLQLDGDLLAPGASMGKPGGTERAVRSLGGRLGMDDRTIRRALQQADSLDFDETDLYRRVFELADRSAGRPLPRAVLPGIKLQSPKITRNLTTAWFANRVDARWKSCMKR</sequence>
<feature type="signal peptide" evidence="1">
    <location>
        <begin position="1"/>
        <end position="30"/>
    </location>
</feature>
<evidence type="ECO:0000313" key="2">
    <source>
        <dbReference type="EMBL" id="MBP3983596.1"/>
    </source>
</evidence>
<organism evidence="2 3">
    <name type="scientific">Pseudoxanthomonas helianthi</name>
    <dbReference type="NCBI Taxonomy" id="1453541"/>
    <lineage>
        <taxon>Bacteria</taxon>
        <taxon>Pseudomonadati</taxon>
        <taxon>Pseudomonadota</taxon>
        <taxon>Gammaproteobacteria</taxon>
        <taxon>Lysobacterales</taxon>
        <taxon>Lysobacteraceae</taxon>
        <taxon>Pseudoxanthomonas</taxon>
    </lineage>
</organism>
<gene>
    <name evidence="2" type="ORF">J5837_04080</name>
</gene>
<dbReference type="AlphaFoldDB" id="A0A941ASK6"/>
<dbReference type="Proteomes" id="UP000673447">
    <property type="component" value="Unassembled WGS sequence"/>
</dbReference>
<dbReference type="RefSeq" id="WP_210535430.1">
    <property type="nucleotide sequence ID" value="NZ_JAGKTC010000001.1"/>
</dbReference>
<dbReference type="Pfam" id="PF07759">
    <property type="entry name" value="DUF1615"/>
    <property type="match status" value="1"/>
</dbReference>
<evidence type="ECO:0000256" key="1">
    <source>
        <dbReference type="SAM" id="SignalP"/>
    </source>
</evidence>
<keyword evidence="1" id="KW-0732">Signal</keyword>
<reference evidence="2" key="1">
    <citation type="journal article" date="2016" name="Int. J. Syst. Evol. Microbiol.">
        <title>Pseudoxanthomonas helianthi sp. nov., isolated from roots of Jerusalem artichoke (Helianthus tuberosus).</title>
        <authorList>
            <person name="Kittiwongwattana C."/>
            <person name="Thawai C."/>
        </authorList>
    </citation>
    <scope>NUCLEOTIDE SEQUENCE</scope>
    <source>
        <strain evidence="2">110414</strain>
    </source>
</reference>
<name>A0A941ASK6_9GAMM</name>
<comment type="caution">
    <text evidence="2">The sequence shown here is derived from an EMBL/GenBank/DDBJ whole genome shotgun (WGS) entry which is preliminary data.</text>
</comment>
<protein>
    <submittedName>
        <fullName evidence="2">DUF1615 domain-containing protein</fullName>
    </submittedName>
</protein>
<proteinExistence type="predicted"/>
<accession>A0A941ASK6</accession>
<dbReference type="InterPro" id="IPR011673">
    <property type="entry name" value="DUF1615"/>
</dbReference>
<evidence type="ECO:0000313" key="3">
    <source>
        <dbReference type="Proteomes" id="UP000673447"/>
    </source>
</evidence>
<dbReference type="EMBL" id="JAGKTC010000001">
    <property type="protein sequence ID" value="MBP3983596.1"/>
    <property type="molecule type" value="Genomic_DNA"/>
</dbReference>